<sequence>MAGHIPEPNDCLDFSSTLKSCLDKDTIKTKSLDGFVSFISCSIGKIADRLKKISIRQNGPPFWA</sequence>
<organism evidence="1 2">
    <name type="scientific">Leptospira interrogans serovar Icterohaemorrhagiae str. Verdun HP</name>
    <dbReference type="NCBI Taxonomy" id="1049910"/>
    <lineage>
        <taxon>Bacteria</taxon>
        <taxon>Pseudomonadati</taxon>
        <taxon>Spirochaetota</taxon>
        <taxon>Spirochaetia</taxon>
        <taxon>Leptospirales</taxon>
        <taxon>Leptospiraceae</taxon>
        <taxon>Leptospira</taxon>
    </lineage>
</organism>
<dbReference type="EMBL" id="AHNZ02000229">
    <property type="protein sequence ID" value="EMO06533.1"/>
    <property type="molecule type" value="Genomic_DNA"/>
</dbReference>
<name>M6S0M6_LEPIR</name>
<gene>
    <name evidence="1" type="ORF">LEP1GSC116_3904</name>
</gene>
<dbReference type="AlphaFoldDB" id="M6S0M6"/>
<proteinExistence type="predicted"/>
<evidence type="ECO:0000313" key="1">
    <source>
        <dbReference type="EMBL" id="EMO06533.1"/>
    </source>
</evidence>
<accession>M6S0M6</accession>
<dbReference type="Proteomes" id="UP000012092">
    <property type="component" value="Unassembled WGS sequence"/>
</dbReference>
<evidence type="ECO:0000313" key="2">
    <source>
        <dbReference type="Proteomes" id="UP000012092"/>
    </source>
</evidence>
<reference evidence="1 2" key="1">
    <citation type="submission" date="2013-01" db="EMBL/GenBank/DDBJ databases">
        <authorList>
            <person name="Harkins D.M."/>
            <person name="Durkin A.S."/>
            <person name="Brinkac L.M."/>
            <person name="Haft D.H."/>
            <person name="Selengut J.D."/>
            <person name="Sanka R."/>
            <person name="DePew J."/>
            <person name="Purushe J."/>
            <person name="Picardeau M."/>
            <person name="Werts C."/>
            <person name="Goarant C."/>
            <person name="Vinetz J.M."/>
            <person name="Sutton G.G."/>
            <person name="Nierman W.C."/>
            <person name="Fouts D.E."/>
        </authorList>
    </citation>
    <scope>NUCLEOTIDE SEQUENCE [LARGE SCALE GENOMIC DNA]</scope>
    <source>
        <strain evidence="1 2">Verdun HP</strain>
    </source>
</reference>
<protein>
    <submittedName>
        <fullName evidence="1">Uncharacterized protein</fullName>
    </submittedName>
</protein>
<comment type="caution">
    <text evidence="1">The sequence shown here is derived from an EMBL/GenBank/DDBJ whole genome shotgun (WGS) entry which is preliminary data.</text>
</comment>